<dbReference type="Proteomes" id="UP000748531">
    <property type="component" value="Unassembled WGS sequence"/>
</dbReference>
<gene>
    <name evidence="2" type="ORF">PHET_09041</name>
</gene>
<dbReference type="AlphaFoldDB" id="A0A8J4TAR5"/>
<name>A0A8J4TAR5_9TREM</name>
<protein>
    <submittedName>
        <fullName evidence="2">Uncharacterized protein</fullName>
    </submittedName>
</protein>
<dbReference type="EMBL" id="LUCH01006140">
    <property type="protein sequence ID" value="KAF5397529.1"/>
    <property type="molecule type" value="Genomic_DNA"/>
</dbReference>
<dbReference type="OrthoDB" id="10513073at2759"/>
<sequence>MMSPELKHSHMLHGHVSVNYPSKHRIRTSV</sequence>
<proteinExistence type="predicted"/>
<evidence type="ECO:0000313" key="3">
    <source>
        <dbReference type="Proteomes" id="UP000748531"/>
    </source>
</evidence>
<accession>A0A8J4TAR5</accession>
<organism evidence="2 3">
    <name type="scientific">Paragonimus heterotremus</name>
    <dbReference type="NCBI Taxonomy" id="100268"/>
    <lineage>
        <taxon>Eukaryota</taxon>
        <taxon>Metazoa</taxon>
        <taxon>Spiralia</taxon>
        <taxon>Lophotrochozoa</taxon>
        <taxon>Platyhelminthes</taxon>
        <taxon>Trematoda</taxon>
        <taxon>Digenea</taxon>
        <taxon>Plagiorchiida</taxon>
        <taxon>Troglotremata</taxon>
        <taxon>Troglotrematidae</taxon>
        <taxon>Paragonimus</taxon>
    </lineage>
</organism>
<evidence type="ECO:0000256" key="1">
    <source>
        <dbReference type="SAM" id="MobiDB-lite"/>
    </source>
</evidence>
<reference evidence="2" key="1">
    <citation type="submission" date="2019-05" db="EMBL/GenBank/DDBJ databases">
        <title>Annotation for the trematode Paragonimus heterotremus.</title>
        <authorList>
            <person name="Choi Y.-J."/>
        </authorList>
    </citation>
    <scope>NUCLEOTIDE SEQUENCE</scope>
    <source>
        <strain evidence="2">LC</strain>
    </source>
</reference>
<feature type="region of interest" description="Disordered" evidence="1">
    <location>
        <begin position="1"/>
        <end position="30"/>
    </location>
</feature>
<comment type="caution">
    <text evidence="2">The sequence shown here is derived from an EMBL/GenBank/DDBJ whole genome shotgun (WGS) entry which is preliminary data.</text>
</comment>
<evidence type="ECO:0000313" key="2">
    <source>
        <dbReference type="EMBL" id="KAF5397529.1"/>
    </source>
</evidence>
<keyword evidence="3" id="KW-1185">Reference proteome</keyword>